<dbReference type="GO" id="GO:0005886">
    <property type="term" value="C:plasma membrane"/>
    <property type="evidence" value="ECO:0007669"/>
    <property type="project" value="UniProtKB-SubCell"/>
</dbReference>
<feature type="transmembrane region" description="Helical" evidence="6">
    <location>
        <begin position="41"/>
        <end position="58"/>
    </location>
</feature>
<dbReference type="InterPro" id="IPR001851">
    <property type="entry name" value="ABC_transp_permease"/>
</dbReference>
<dbReference type="Pfam" id="PF02653">
    <property type="entry name" value="BPD_transp_2"/>
    <property type="match status" value="1"/>
</dbReference>
<feature type="transmembrane region" description="Helical" evidence="6">
    <location>
        <begin position="88"/>
        <end position="113"/>
    </location>
</feature>
<dbReference type="GO" id="GO:0022857">
    <property type="term" value="F:transmembrane transporter activity"/>
    <property type="evidence" value="ECO:0007669"/>
    <property type="project" value="InterPro"/>
</dbReference>
<dbReference type="PANTHER" id="PTHR32196">
    <property type="entry name" value="ABC TRANSPORTER PERMEASE PROTEIN YPHD-RELATED-RELATED"/>
    <property type="match status" value="1"/>
</dbReference>
<keyword evidence="8" id="KW-1185">Reference proteome</keyword>
<sequence length="340" mass="33425">MNKHLARPLALIGVAILLLLVGQILMPGFLSLGQVSNQLKIAAFLGIFGLCQTIVIAAGGQGLDLSVGASATLGGILGAALMQGSNGLTAPALLAAVAAGGLVGIVNGVGIALMRVPPLVATLAIASVVDGGTILGVSIVHPANSASPLLVAIGGWASGGVPNIVIVWAVLGAIAVWLLSASAWGKRLTATGANPLAALLSGNHVTGIRIAAYGLSGALAALAGFLLTGYVGQAFFGLGDPYILTSVVVAVIGGATLAGGRAPYAGVAAAAIMMTVLVSLLTALAIGEAGRQIIFGLVLLGFLALDRMMKGSLRAVILSRFRTPTPIAAASSAPDTSRGG</sequence>
<feature type="transmembrane region" description="Helical" evidence="6">
    <location>
        <begin position="267"/>
        <end position="286"/>
    </location>
</feature>
<feature type="transmembrane region" description="Helical" evidence="6">
    <location>
        <begin position="120"/>
        <end position="140"/>
    </location>
</feature>
<comment type="subcellular location">
    <subcellularLocation>
        <location evidence="1">Cell membrane</location>
        <topology evidence="1">Multi-pass membrane protein</topology>
    </subcellularLocation>
</comment>
<feature type="transmembrane region" description="Helical" evidence="6">
    <location>
        <begin position="210"/>
        <end position="236"/>
    </location>
</feature>
<comment type="caution">
    <text evidence="7">The sequence shown here is derived from an EMBL/GenBank/DDBJ whole genome shotgun (WGS) entry which is preliminary data.</text>
</comment>
<evidence type="ECO:0000256" key="6">
    <source>
        <dbReference type="SAM" id="Phobius"/>
    </source>
</evidence>
<feature type="transmembrane region" description="Helical" evidence="6">
    <location>
        <begin position="9"/>
        <end position="29"/>
    </location>
</feature>
<reference evidence="7 8" key="1">
    <citation type="journal article" date="2021" name="Microorganisms">
        <title>Acidisoma silvae sp. nov. and Acidisomacellulosilytica sp. nov., Two Acidophilic Bacteria Isolated from Decaying Wood, Hydrolyzing Cellulose and Producing Poly-3-hydroxybutyrate.</title>
        <authorList>
            <person name="Mieszkin S."/>
            <person name="Pouder E."/>
            <person name="Uroz S."/>
            <person name="Simon-Colin C."/>
            <person name="Alain K."/>
        </authorList>
    </citation>
    <scope>NUCLEOTIDE SEQUENCE [LARGE SCALE GENOMIC DNA]</scope>
    <source>
        <strain evidence="7 8">HW T5.17</strain>
    </source>
</reference>
<feature type="transmembrane region" description="Helical" evidence="6">
    <location>
        <begin position="292"/>
        <end position="309"/>
    </location>
</feature>
<gene>
    <name evidence="7" type="ORF">ACELLULO517_13170</name>
</gene>
<keyword evidence="2" id="KW-1003">Cell membrane</keyword>
<keyword evidence="3 6" id="KW-0812">Transmembrane</keyword>
<evidence type="ECO:0000313" key="7">
    <source>
        <dbReference type="EMBL" id="MCB8881192.1"/>
    </source>
</evidence>
<keyword evidence="4 6" id="KW-1133">Transmembrane helix</keyword>
<feature type="transmembrane region" description="Helical" evidence="6">
    <location>
        <begin position="160"/>
        <end position="179"/>
    </location>
</feature>
<evidence type="ECO:0000256" key="2">
    <source>
        <dbReference type="ARBA" id="ARBA00022475"/>
    </source>
</evidence>
<proteinExistence type="predicted"/>
<dbReference type="AlphaFoldDB" id="A0A964E4D7"/>
<accession>A0A964E4D7</accession>
<evidence type="ECO:0000256" key="4">
    <source>
        <dbReference type="ARBA" id="ARBA00022989"/>
    </source>
</evidence>
<dbReference type="Proteomes" id="UP000721844">
    <property type="component" value="Unassembled WGS sequence"/>
</dbReference>
<evidence type="ECO:0000256" key="1">
    <source>
        <dbReference type="ARBA" id="ARBA00004651"/>
    </source>
</evidence>
<name>A0A964E4D7_9PROT</name>
<evidence type="ECO:0000256" key="3">
    <source>
        <dbReference type="ARBA" id="ARBA00022692"/>
    </source>
</evidence>
<evidence type="ECO:0000256" key="5">
    <source>
        <dbReference type="ARBA" id="ARBA00023136"/>
    </source>
</evidence>
<protein>
    <submittedName>
        <fullName evidence="7">ABC transporter permease</fullName>
    </submittedName>
</protein>
<dbReference type="RefSeq" id="WP_227307862.1">
    <property type="nucleotide sequence ID" value="NZ_JAESVA010000004.1"/>
</dbReference>
<keyword evidence="5 6" id="KW-0472">Membrane</keyword>
<dbReference type="CDD" id="cd06579">
    <property type="entry name" value="TM_PBP1_transp_AraH_like"/>
    <property type="match status" value="1"/>
</dbReference>
<evidence type="ECO:0000313" key="8">
    <source>
        <dbReference type="Proteomes" id="UP000721844"/>
    </source>
</evidence>
<dbReference type="EMBL" id="JAESVA010000004">
    <property type="protein sequence ID" value="MCB8881192.1"/>
    <property type="molecule type" value="Genomic_DNA"/>
</dbReference>
<organism evidence="7 8">
    <name type="scientific">Acidisoma cellulosilyticum</name>
    <dbReference type="NCBI Taxonomy" id="2802395"/>
    <lineage>
        <taxon>Bacteria</taxon>
        <taxon>Pseudomonadati</taxon>
        <taxon>Pseudomonadota</taxon>
        <taxon>Alphaproteobacteria</taxon>
        <taxon>Acetobacterales</taxon>
        <taxon>Acidocellaceae</taxon>
        <taxon>Acidisoma</taxon>
    </lineage>
</organism>
<feature type="transmembrane region" description="Helical" evidence="6">
    <location>
        <begin position="242"/>
        <end position="260"/>
    </location>
</feature>